<evidence type="ECO:0000313" key="6">
    <source>
        <dbReference type="EMBL" id="ABB38848.1"/>
    </source>
</evidence>
<evidence type="ECO:0000256" key="1">
    <source>
        <dbReference type="ARBA" id="ARBA00022722"/>
    </source>
</evidence>
<dbReference type="HOGENOM" id="CLU_046484_5_3_7"/>
<keyword evidence="1" id="KW-0540">Nuclease</keyword>
<evidence type="ECO:0000259" key="5">
    <source>
        <dbReference type="PROSITE" id="PS50830"/>
    </source>
</evidence>
<evidence type="ECO:0000313" key="7">
    <source>
        <dbReference type="Proteomes" id="UP000002710"/>
    </source>
</evidence>
<dbReference type="InterPro" id="IPR002071">
    <property type="entry name" value="Thermonucl_AS"/>
</dbReference>
<feature type="domain" description="TNase-like" evidence="5">
    <location>
        <begin position="36"/>
        <end position="166"/>
    </location>
</feature>
<name>Q30ZP8_OLEA2</name>
<dbReference type="SMART" id="SM00318">
    <property type="entry name" value="SNc"/>
    <property type="match status" value="1"/>
</dbReference>
<organism evidence="6 7">
    <name type="scientific">Oleidesulfovibrio alaskensis (strain ATCC BAA-1058 / DSM 17464 / G20)</name>
    <name type="common">Desulfovibrio alaskensis</name>
    <dbReference type="NCBI Taxonomy" id="207559"/>
    <lineage>
        <taxon>Bacteria</taxon>
        <taxon>Pseudomonadati</taxon>
        <taxon>Thermodesulfobacteriota</taxon>
        <taxon>Desulfovibrionia</taxon>
        <taxon>Desulfovibrionales</taxon>
        <taxon>Desulfovibrionaceae</taxon>
        <taxon>Oleidesulfovibrio</taxon>
    </lineage>
</organism>
<dbReference type="InterPro" id="IPR016071">
    <property type="entry name" value="Staphylococal_nuclease_OB-fold"/>
</dbReference>
<dbReference type="AlphaFoldDB" id="Q30ZP8"/>
<dbReference type="eggNOG" id="COG1525">
    <property type="taxonomic scope" value="Bacteria"/>
</dbReference>
<reference evidence="6 7" key="1">
    <citation type="journal article" date="2011" name="J. Bacteriol.">
        <title>Complete genome sequence and updated annotation of Desulfovibrio alaskensis G20.</title>
        <authorList>
            <person name="Hauser L.J."/>
            <person name="Land M.L."/>
            <person name="Brown S.D."/>
            <person name="Larimer F."/>
            <person name="Keller K.L."/>
            <person name="Rapp-Giles B.J."/>
            <person name="Price M.N."/>
            <person name="Lin M."/>
            <person name="Bruce D.C."/>
            <person name="Detter J.C."/>
            <person name="Tapia R."/>
            <person name="Han C.S."/>
            <person name="Goodwin L.A."/>
            <person name="Cheng J.F."/>
            <person name="Pitluck S."/>
            <person name="Copeland A."/>
            <person name="Lucas S."/>
            <person name="Nolan M."/>
            <person name="Lapidus A.L."/>
            <person name="Palumbo A.V."/>
            <person name="Wall J.D."/>
        </authorList>
    </citation>
    <scope>NUCLEOTIDE SEQUENCE [LARGE SCALE GENOMIC DNA]</scope>
    <source>
        <strain evidence="7">ATCC BAA 1058 / DSM 17464 / G20</strain>
    </source>
</reference>
<keyword evidence="7" id="KW-1185">Reference proteome</keyword>
<dbReference type="PROSITE" id="PS01284">
    <property type="entry name" value="TNASE_2"/>
    <property type="match status" value="1"/>
</dbReference>
<sequence length="228" mass="25331">MHKKALPVSVPAAYAVMRLCLCTFLLACFACTAEAGLLRYDISSVPDGDTIVLAGGTVVRLRGIDAPEVGRNGHASGFYAHRAHQQLVGLLKKRQVLIDMEKSSRDRYGRVLADVYLPDRRLLSEVLVASGAAWLYQHADTPVGLRDTLLAAQRRAITAKTGMWRYVAGLDTPQGGYRGNRRSMRFFTQKCEAYYKISYRNVVHFDTLTESFMAGMAPARSCDVWPLQ</sequence>
<dbReference type="KEGG" id="dde:Dde_2051"/>
<proteinExistence type="predicted"/>
<dbReference type="InterPro" id="IPR035437">
    <property type="entry name" value="SNase_OB-fold_sf"/>
</dbReference>
<dbReference type="PROSITE" id="PS50830">
    <property type="entry name" value="TNASE_3"/>
    <property type="match status" value="1"/>
</dbReference>
<accession>Q30ZP8</accession>
<dbReference type="RefSeq" id="WP_011367953.1">
    <property type="nucleotide sequence ID" value="NC_007519.1"/>
</dbReference>
<dbReference type="PANTHER" id="PTHR12302">
    <property type="entry name" value="EBNA2 BINDING PROTEIN P100"/>
    <property type="match status" value="1"/>
</dbReference>
<gene>
    <name evidence="6" type="ordered locus">Dde_2051</name>
</gene>
<keyword evidence="4" id="KW-0732">Signal</keyword>
<protein>
    <submittedName>
        <fullName evidence="6">Nuclease (SNase domain-containing protein)</fullName>
    </submittedName>
</protein>
<keyword evidence="3" id="KW-0378">Hydrolase</keyword>
<dbReference type="PANTHER" id="PTHR12302:SF3">
    <property type="entry name" value="SERINE_THREONINE-PROTEIN KINASE 31"/>
    <property type="match status" value="1"/>
</dbReference>
<dbReference type="GO" id="GO:0016787">
    <property type="term" value="F:hydrolase activity"/>
    <property type="evidence" value="ECO:0007669"/>
    <property type="project" value="UniProtKB-KW"/>
</dbReference>
<dbReference type="EMBL" id="CP000112">
    <property type="protein sequence ID" value="ABB38848.1"/>
    <property type="molecule type" value="Genomic_DNA"/>
</dbReference>
<keyword evidence="2" id="KW-0255">Endonuclease</keyword>
<feature type="chain" id="PRO_5004219927" evidence="4">
    <location>
        <begin position="36"/>
        <end position="228"/>
    </location>
</feature>
<evidence type="ECO:0000256" key="4">
    <source>
        <dbReference type="SAM" id="SignalP"/>
    </source>
</evidence>
<dbReference type="GO" id="GO:0004519">
    <property type="term" value="F:endonuclease activity"/>
    <property type="evidence" value="ECO:0007669"/>
    <property type="project" value="UniProtKB-KW"/>
</dbReference>
<dbReference type="Proteomes" id="UP000002710">
    <property type="component" value="Chromosome"/>
</dbReference>
<feature type="signal peptide" evidence="4">
    <location>
        <begin position="1"/>
        <end position="35"/>
    </location>
</feature>
<dbReference type="GO" id="GO:0003676">
    <property type="term" value="F:nucleic acid binding"/>
    <property type="evidence" value="ECO:0007669"/>
    <property type="project" value="InterPro"/>
</dbReference>
<dbReference type="STRING" id="207559.Dde_2051"/>
<dbReference type="Pfam" id="PF00565">
    <property type="entry name" value="SNase"/>
    <property type="match status" value="1"/>
</dbReference>
<dbReference type="SUPFAM" id="SSF50199">
    <property type="entry name" value="Staphylococcal nuclease"/>
    <property type="match status" value="1"/>
</dbReference>
<evidence type="ECO:0000256" key="3">
    <source>
        <dbReference type="ARBA" id="ARBA00022801"/>
    </source>
</evidence>
<dbReference type="Gene3D" id="2.40.50.90">
    <property type="match status" value="1"/>
</dbReference>
<evidence type="ECO:0000256" key="2">
    <source>
        <dbReference type="ARBA" id="ARBA00022759"/>
    </source>
</evidence>